<dbReference type="RefSeq" id="WP_014900928.1">
    <property type="nucleotide sequence ID" value="NC_018514.1"/>
</dbReference>
<protein>
    <submittedName>
        <fullName evidence="2">Uncharacterized protein</fullName>
    </submittedName>
</protein>
<reference evidence="2 3" key="1">
    <citation type="journal article" date="2012" name="J. Bacteriol.">
        <title>Complete Genome Sequence of Burkholderia sp. Strain GG4, a Betaproteobacterium That Reduces 3-Oxo-N-Acylhomoserine Lactones and Produces Different N-Acylhomoserine Lactones.</title>
        <authorList>
            <person name="Hong K.W."/>
            <person name="Koh C.L."/>
            <person name="Sam C.K."/>
            <person name="Yin W.F."/>
            <person name="Chan K.G."/>
        </authorList>
    </citation>
    <scope>NUCLEOTIDE SEQUENCE [LARGE SCALE GENOMIC DNA]</scope>
    <source>
        <strain evidence="2 3">GG4</strain>
    </source>
</reference>
<accession>A0A9W3K8D9</accession>
<dbReference type="KEGG" id="bct:GEM_5791"/>
<name>A0A9W3K8D9_BURCE</name>
<dbReference type="EMBL" id="CP003775">
    <property type="protein sequence ID" value="AFQ52175.1"/>
    <property type="molecule type" value="Genomic_DNA"/>
</dbReference>
<evidence type="ECO:0000313" key="2">
    <source>
        <dbReference type="EMBL" id="AFQ52175.1"/>
    </source>
</evidence>
<dbReference type="Proteomes" id="UP000032866">
    <property type="component" value="Chromosome 2"/>
</dbReference>
<sequence>MNHNLTTRASEPVLREDALPDDENPLLANLPPVPSIQEALHMVAENYLEHDVTGLSDAEIVIRQSKHAIVPNSQFARVLVHVIAQARDSYRDRDLRKFDYRRHVLTTNNFLHHRPSARAHYKIIPSCAGIAPRAKARGMVVAVPAYMGRTVLCEAIQSFLQRELVSARVTVGEGLAEYPQLRVLRVPWPIKGDPGGLITNFISAIDSALNTDYLNSTRFPWFRERDGIPAICSLGTAVHLGLLIVDRINVENVTSSAADHTWNVIAQFTRTTGIPVICLPTPGAAALSLARLSGSLSDLTSAGVLEISPPLNARNSHWIAICETQFAATMGVAGIGEMPAWLPEDAYALTQGYPGLLAKVLTGIAQHLLIMKVTSFDRKLFDKYGKSSLVMDQPHIDAIRSIRERPSKFRPSSLMRHGDWLSFEELFSTHLMPEPL</sequence>
<evidence type="ECO:0000256" key="1">
    <source>
        <dbReference type="SAM" id="MobiDB-lite"/>
    </source>
</evidence>
<proteinExistence type="predicted"/>
<gene>
    <name evidence="2" type="ORF">GEM_5791</name>
</gene>
<evidence type="ECO:0000313" key="3">
    <source>
        <dbReference type="Proteomes" id="UP000032866"/>
    </source>
</evidence>
<feature type="region of interest" description="Disordered" evidence="1">
    <location>
        <begin position="1"/>
        <end position="22"/>
    </location>
</feature>
<dbReference type="AlphaFoldDB" id="A0A9W3K8D9"/>
<organism evidence="2 3">
    <name type="scientific">Burkholderia cepacia GG4</name>
    <dbReference type="NCBI Taxonomy" id="1009846"/>
    <lineage>
        <taxon>Bacteria</taxon>
        <taxon>Pseudomonadati</taxon>
        <taxon>Pseudomonadota</taxon>
        <taxon>Betaproteobacteria</taxon>
        <taxon>Burkholderiales</taxon>
        <taxon>Burkholderiaceae</taxon>
        <taxon>Burkholderia</taxon>
        <taxon>Burkholderia cepacia complex</taxon>
    </lineage>
</organism>